<accession>A0AAV0FF52</accession>
<evidence type="ECO:0000256" key="2">
    <source>
        <dbReference type="ARBA" id="ARBA00022771"/>
    </source>
</evidence>
<dbReference type="Pfam" id="PF06839">
    <property type="entry name" value="Zn_ribbon_GRF"/>
    <property type="match status" value="1"/>
</dbReference>
<dbReference type="Proteomes" id="UP001152523">
    <property type="component" value="Unassembled WGS sequence"/>
</dbReference>
<sequence>MTYCNSNEAQSTITPSSKSISKVLVKCDHGMVSALKTVTFGPNKGKKFYGCPLWQSDNCNFFLWEHDSKKMESRVSMDTEKQSVLDENEKLRKELEAMKIENKILLEKICKLRMKKKLLEADRRKVNSGKKAMCGVVLSWVVIAIVVSILVGRM</sequence>
<dbReference type="EMBL" id="CAMAPF010000980">
    <property type="protein sequence ID" value="CAH9134200.1"/>
    <property type="molecule type" value="Genomic_DNA"/>
</dbReference>
<protein>
    <recommendedName>
        <fullName evidence="7">GRF-type domain-containing protein</fullName>
    </recommendedName>
</protein>
<keyword evidence="5" id="KW-0175">Coiled coil</keyword>
<feature type="coiled-coil region" evidence="5">
    <location>
        <begin position="81"/>
        <end position="108"/>
    </location>
</feature>
<dbReference type="PROSITE" id="PS51999">
    <property type="entry name" value="ZF_GRF"/>
    <property type="match status" value="1"/>
</dbReference>
<dbReference type="AlphaFoldDB" id="A0AAV0FF52"/>
<keyword evidence="6" id="KW-0812">Transmembrane</keyword>
<evidence type="ECO:0000313" key="8">
    <source>
        <dbReference type="EMBL" id="CAH9134200.1"/>
    </source>
</evidence>
<evidence type="ECO:0000256" key="6">
    <source>
        <dbReference type="SAM" id="Phobius"/>
    </source>
</evidence>
<keyword evidence="6" id="KW-0472">Membrane</keyword>
<evidence type="ECO:0000259" key="7">
    <source>
        <dbReference type="PROSITE" id="PS51999"/>
    </source>
</evidence>
<keyword evidence="6" id="KW-1133">Transmembrane helix</keyword>
<organism evidence="8 9">
    <name type="scientific">Cuscuta epithymum</name>
    <dbReference type="NCBI Taxonomy" id="186058"/>
    <lineage>
        <taxon>Eukaryota</taxon>
        <taxon>Viridiplantae</taxon>
        <taxon>Streptophyta</taxon>
        <taxon>Embryophyta</taxon>
        <taxon>Tracheophyta</taxon>
        <taxon>Spermatophyta</taxon>
        <taxon>Magnoliopsida</taxon>
        <taxon>eudicotyledons</taxon>
        <taxon>Gunneridae</taxon>
        <taxon>Pentapetalae</taxon>
        <taxon>asterids</taxon>
        <taxon>lamiids</taxon>
        <taxon>Solanales</taxon>
        <taxon>Convolvulaceae</taxon>
        <taxon>Cuscuteae</taxon>
        <taxon>Cuscuta</taxon>
        <taxon>Cuscuta subgen. Cuscuta</taxon>
    </lineage>
</organism>
<feature type="transmembrane region" description="Helical" evidence="6">
    <location>
        <begin position="132"/>
        <end position="151"/>
    </location>
</feature>
<dbReference type="GO" id="GO:0008270">
    <property type="term" value="F:zinc ion binding"/>
    <property type="evidence" value="ECO:0007669"/>
    <property type="project" value="UniProtKB-KW"/>
</dbReference>
<comment type="caution">
    <text evidence="8">The sequence shown here is derived from an EMBL/GenBank/DDBJ whole genome shotgun (WGS) entry which is preliminary data.</text>
</comment>
<proteinExistence type="predicted"/>
<keyword evidence="9" id="KW-1185">Reference proteome</keyword>
<keyword evidence="3" id="KW-0862">Zinc</keyword>
<evidence type="ECO:0000256" key="1">
    <source>
        <dbReference type="ARBA" id="ARBA00022723"/>
    </source>
</evidence>
<dbReference type="InterPro" id="IPR010666">
    <property type="entry name" value="Znf_GRF"/>
</dbReference>
<evidence type="ECO:0000313" key="9">
    <source>
        <dbReference type="Proteomes" id="UP001152523"/>
    </source>
</evidence>
<gene>
    <name evidence="8" type="ORF">CEPIT_LOCUS33529</name>
</gene>
<reference evidence="8" key="1">
    <citation type="submission" date="2022-07" db="EMBL/GenBank/DDBJ databases">
        <authorList>
            <person name="Macas J."/>
            <person name="Novak P."/>
            <person name="Neumann P."/>
        </authorList>
    </citation>
    <scope>NUCLEOTIDE SEQUENCE</scope>
</reference>
<keyword evidence="1" id="KW-0479">Metal-binding</keyword>
<keyword evidence="2 4" id="KW-0863">Zinc-finger</keyword>
<evidence type="ECO:0000256" key="5">
    <source>
        <dbReference type="SAM" id="Coils"/>
    </source>
</evidence>
<evidence type="ECO:0000256" key="4">
    <source>
        <dbReference type="PROSITE-ProRule" id="PRU01343"/>
    </source>
</evidence>
<name>A0AAV0FF52_9ASTE</name>
<evidence type="ECO:0000256" key="3">
    <source>
        <dbReference type="ARBA" id="ARBA00022833"/>
    </source>
</evidence>
<feature type="domain" description="GRF-type" evidence="7">
    <location>
        <begin position="27"/>
        <end position="68"/>
    </location>
</feature>